<dbReference type="InterPro" id="IPR057429">
    <property type="entry name" value="WH_eIF2D"/>
</dbReference>
<dbReference type="NCBIfam" id="TIGR00451">
    <property type="entry name" value="unchar_dom_2"/>
    <property type="match status" value="1"/>
</dbReference>
<accession>A0AA36MIB2</accession>
<dbReference type="Pfam" id="PF25304">
    <property type="entry name" value="WHD_eIF2D"/>
    <property type="match status" value="1"/>
</dbReference>
<dbReference type="SUPFAM" id="SSF88697">
    <property type="entry name" value="PUA domain-like"/>
    <property type="match status" value="1"/>
</dbReference>
<dbReference type="InterPro" id="IPR004521">
    <property type="entry name" value="Uncharacterised_CHP00451"/>
</dbReference>
<dbReference type="InterPro" id="IPR015947">
    <property type="entry name" value="PUA-like_sf"/>
</dbReference>
<dbReference type="AlphaFoldDB" id="A0AA36MIB2"/>
<dbReference type="PROSITE" id="PS50296">
    <property type="entry name" value="SUI1"/>
    <property type="match status" value="1"/>
</dbReference>
<dbReference type="InterPro" id="IPR048248">
    <property type="entry name" value="PUA_eIF2d-like"/>
</dbReference>
<evidence type="ECO:0000256" key="2">
    <source>
        <dbReference type="SAM" id="MobiDB-lite"/>
    </source>
</evidence>
<name>A0AA36MIB2_9DINO</name>
<evidence type="ECO:0000256" key="1">
    <source>
        <dbReference type="ARBA" id="ARBA00022490"/>
    </source>
</evidence>
<dbReference type="PANTHER" id="PTHR12217">
    <property type="entry name" value="EUKARYOTIC TRANSLATION INITIATION FACTOR 2D"/>
    <property type="match status" value="1"/>
</dbReference>
<dbReference type="CDD" id="cd21156">
    <property type="entry name" value="PUA_eIF2d-like"/>
    <property type="match status" value="1"/>
</dbReference>
<dbReference type="GO" id="GO:0001731">
    <property type="term" value="P:formation of translation preinitiation complex"/>
    <property type="evidence" value="ECO:0007669"/>
    <property type="project" value="InterPro"/>
</dbReference>
<dbReference type="EMBL" id="CAUJNA010000153">
    <property type="protein sequence ID" value="CAJ1372691.1"/>
    <property type="molecule type" value="Genomic_DNA"/>
</dbReference>
<dbReference type="PROSITE" id="PS50890">
    <property type="entry name" value="PUA"/>
    <property type="match status" value="1"/>
</dbReference>
<reference evidence="4" key="1">
    <citation type="submission" date="2023-08" db="EMBL/GenBank/DDBJ databases">
        <authorList>
            <person name="Chen Y."/>
            <person name="Shah S."/>
            <person name="Dougan E. K."/>
            <person name="Thang M."/>
            <person name="Chan C."/>
        </authorList>
    </citation>
    <scope>NUCLEOTIDE SEQUENCE</scope>
</reference>
<dbReference type="Gene3D" id="3.30.780.10">
    <property type="entry name" value="SUI1-like domain"/>
    <property type="match status" value="1"/>
</dbReference>
<dbReference type="GO" id="GO:0003743">
    <property type="term" value="F:translation initiation factor activity"/>
    <property type="evidence" value="ECO:0007669"/>
    <property type="project" value="InterPro"/>
</dbReference>
<dbReference type="SUPFAM" id="SSF55159">
    <property type="entry name" value="eIF1-like"/>
    <property type="match status" value="1"/>
</dbReference>
<feature type="domain" description="SUI1" evidence="3">
    <location>
        <begin position="501"/>
        <end position="568"/>
    </location>
</feature>
<dbReference type="Gene3D" id="3.10.400.20">
    <property type="match status" value="1"/>
</dbReference>
<dbReference type="InterPro" id="IPR039757">
    <property type="entry name" value="EIF2D"/>
</dbReference>
<feature type="region of interest" description="Disordered" evidence="2">
    <location>
        <begin position="230"/>
        <end position="255"/>
    </location>
</feature>
<keyword evidence="5" id="KW-1185">Reference proteome</keyword>
<dbReference type="Proteomes" id="UP001178507">
    <property type="component" value="Unassembled WGS sequence"/>
</dbReference>
<comment type="caution">
    <text evidence="4">The sequence shown here is derived from an EMBL/GenBank/DDBJ whole genome shotgun (WGS) entry which is preliminary data.</text>
</comment>
<dbReference type="SUPFAM" id="SSF47592">
    <property type="entry name" value="SWIB/MDM2 domain"/>
    <property type="match status" value="1"/>
</dbReference>
<dbReference type="InterPro" id="IPR001950">
    <property type="entry name" value="SUI1"/>
</dbReference>
<dbReference type="InterPro" id="IPR041366">
    <property type="entry name" value="Pre-PUA"/>
</dbReference>
<proteinExistence type="predicted"/>
<keyword evidence="1" id="KW-0963">Cytoplasm</keyword>
<gene>
    <name evidence="4" type="ORF">EVOR1521_LOCUS2714</name>
</gene>
<dbReference type="PANTHER" id="PTHR12217:SF4">
    <property type="entry name" value="EUKARYOTIC TRANSLATION INITIATION FACTOR 2D"/>
    <property type="match status" value="1"/>
</dbReference>
<dbReference type="InterPro" id="IPR036885">
    <property type="entry name" value="SWIB_MDM2_dom_sf"/>
</dbReference>
<organism evidence="4 5">
    <name type="scientific">Effrenium voratum</name>
    <dbReference type="NCBI Taxonomy" id="2562239"/>
    <lineage>
        <taxon>Eukaryota</taxon>
        <taxon>Sar</taxon>
        <taxon>Alveolata</taxon>
        <taxon>Dinophyceae</taxon>
        <taxon>Suessiales</taxon>
        <taxon>Symbiodiniaceae</taxon>
        <taxon>Effrenium</taxon>
    </lineage>
</organism>
<dbReference type="GO" id="GO:0003723">
    <property type="term" value="F:RNA binding"/>
    <property type="evidence" value="ECO:0007669"/>
    <property type="project" value="InterPro"/>
</dbReference>
<dbReference type="Pfam" id="PF26292">
    <property type="entry name" value="PUA_elF2D"/>
    <property type="match status" value="1"/>
</dbReference>
<evidence type="ECO:0000259" key="3">
    <source>
        <dbReference type="PROSITE" id="PS50296"/>
    </source>
</evidence>
<dbReference type="Pfam" id="PF17832">
    <property type="entry name" value="Pre-PUA"/>
    <property type="match status" value="1"/>
</dbReference>
<sequence>MLSIWTHGIWLKFHFHDHSPFAQRVHMFKKAYIAQGQNLLSKKDLKALKGQLCELYPSLTEKILDEILPEGQAKVVKLDNRSLLYSCGDAPASFFDAEGRSELYPTLYTLWQFPHIMQELTIHPPVSKFVLNGADLMLPGVLVPANGVAGFGTVTKGQPRCIKIDGNPYAIAVGRMLVNQTQMEKLKGKGMEVLHVYKDNLWSQCKAKPNAGFSEEEEVLPCGDCKWKPGASSEASAGEAPAESAPAEKPAAGQAAADWTQDDLLDFTFLQALKQSLSDDKALPIEASELYEKHMKPARPEGTTLDVKKSSHKQIGKYLNAMRKSKAIDVTEKKGVVSVSKVDRGHKVFAALEAKFADEMTAAAAAPAAAAPAATGLPPPKVTAMWKPTHYLEAIWKAMGKKKDDLYTWDEARNVVFSYIEQESLRKPDGHIKMNEGLLNGLWKTAGGQKKDQEWPEEVDAEEVEEKLEDRLHQYTTIDVAGVGPITRKGPPLNIAVSLSRKGAHNVTRICNLEAYGLDPEALGDELKRKLNCTVYIEEMPGKNVKEKMLQLQGHVDQELGAFLELRYGITKKFMEVK</sequence>
<dbReference type="InterPro" id="IPR036877">
    <property type="entry name" value="SUI1_dom_sf"/>
</dbReference>
<protein>
    <recommendedName>
        <fullName evidence="3">SUI1 domain-containing protein</fullName>
    </recommendedName>
</protein>
<dbReference type="Pfam" id="PF01253">
    <property type="entry name" value="SUI1"/>
    <property type="match status" value="1"/>
</dbReference>
<evidence type="ECO:0000313" key="4">
    <source>
        <dbReference type="EMBL" id="CAJ1372691.1"/>
    </source>
</evidence>
<evidence type="ECO:0000313" key="5">
    <source>
        <dbReference type="Proteomes" id="UP001178507"/>
    </source>
</evidence>